<dbReference type="PANTHER" id="PTHR10357">
    <property type="entry name" value="ALPHA-AMYLASE FAMILY MEMBER"/>
    <property type="match status" value="1"/>
</dbReference>
<comment type="caution">
    <text evidence="3">The sequence shown here is derived from an EMBL/GenBank/DDBJ whole genome shotgun (WGS) entry which is preliminary data.</text>
</comment>
<dbReference type="InterPro" id="IPR017853">
    <property type="entry name" value="GH"/>
</dbReference>
<dbReference type="InterPro" id="IPR006047">
    <property type="entry name" value="GH13_cat_dom"/>
</dbReference>
<dbReference type="Proteomes" id="UP001596391">
    <property type="component" value="Unassembled WGS sequence"/>
</dbReference>
<dbReference type="RefSeq" id="WP_390234753.1">
    <property type="nucleotide sequence ID" value="NZ_JBHSWI010000001.1"/>
</dbReference>
<keyword evidence="4" id="KW-1185">Reference proteome</keyword>
<sequence>MADSNFKPTQWWQTGVVYQVYPRSFQDTDGDGVGDLRGIIARLDYFRSLGVDAIWISPFYPSPMADFGYDVADYTDVDPLFGTLADFDELLAEAHKRGLRVVLDFVPNHTSDLHAWFLESRSSRDSAKRDWYVWHDAPPAGDDWKPAAERLPNNWQSHFGGSAWAWDDRTEQFYLHSFLRQQPDLNWRNPAVRLAMYDAMKFWLDRGVDGFRMDVLWLLTKDEFFRNDQQNPQDPNSLLRTATANQPETHEIVAEMRKLLDSYGDALKPDEPNVRGVSNRVLIGEIYLPLPELVSYYGASSEDAKQDALPQLSGANLPFNFHLIQTRWEASAIADVINEYERVLPQGAWPNYVLGNHDQKRLATRIGKQQARAAAMLLLTLRGTPTLYYGDELGMEDVPITPAQVKDPAAKNDPAAGRDPERAPMLWVPAENAGFTFPDVKPWLPIEREYETKNAAVLSRDPKSIFTLYRTLLHYRRTYDTLHVGGLSDVRAEGSVLRYKRTTPVDGESTDFRCCSTSAARSQRCNARRARCW</sequence>
<keyword evidence="3" id="KW-0378">Hydrolase</keyword>
<name>A0ABW1Z863_9BACT</name>
<reference evidence="4" key="1">
    <citation type="journal article" date="2019" name="Int. J. Syst. Evol. Microbiol.">
        <title>The Global Catalogue of Microorganisms (GCM) 10K type strain sequencing project: providing services to taxonomists for standard genome sequencing and annotation.</title>
        <authorList>
            <consortium name="The Broad Institute Genomics Platform"/>
            <consortium name="The Broad Institute Genome Sequencing Center for Infectious Disease"/>
            <person name="Wu L."/>
            <person name="Ma J."/>
        </authorList>
    </citation>
    <scope>NUCLEOTIDE SEQUENCE [LARGE SCALE GENOMIC DNA]</scope>
    <source>
        <strain evidence="4">CGMCC 1.16026</strain>
    </source>
</reference>
<dbReference type="SUPFAM" id="SSF51445">
    <property type="entry name" value="(Trans)glycosidases"/>
    <property type="match status" value="1"/>
</dbReference>
<feature type="domain" description="Glycosyl hydrolase family 13 catalytic" evidence="2">
    <location>
        <begin position="19"/>
        <end position="422"/>
    </location>
</feature>
<dbReference type="Pfam" id="PF00128">
    <property type="entry name" value="Alpha-amylase"/>
    <property type="match status" value="1"/>
</dbReference>
<dbReference type="Gene3D" id="3.90.400.10">
    <property type="entry name" value="Oligo-1,6-glucosidase, Domain 2"/>
    <property type="match status" value="1"/>
</dbReference>
<dbReference type="InterPro" id="IPR045857">
    <property type="entry name" value="O16G_dom_2"/>
</dbReference>
<dbReference type="Gene3D" id="3.20.20.80">
    <property type="entry name" value="Glycosidases"/>
    <property type="match status" value="1"/>
</dbReference>
<dbReference type="PANTHER" id="PTHR10357:SF179">
    <property type="entry name" value="NEUTRAL AND BASIC AMINO ACID TRANSPORT PROTEIN RBAT"/>
    <property type="match status" value="1"/>
</dbReference>
<dbReference type="SMART" id="SM00642">
    <property type="entry name" value="Aamy"/>
    <property type="match status" value="1"/>
</dbReference>
<organism evidence="3 4">
    <name type="scientific">Granulicella cerasi</name>
    <dbReference type="NCBI Taxonomy" id="741063"/>
    <lineage>
        <taxon>Bacteria</taxon>
        <taxon>Pseudomonadati</taxon>
        <taxon>Acidobacteriota</taxon>
        <taxon>Terriglobia</taxon>
        <taxon>Terriglobales</taxon>
        <taxon>Acidobacteriaceae</taxon>
        <taxon>Granulicella</taxon>
    </lineage>
</organism>
<protein>
    <submittedName>
        <fullName evidence="3">Alpha-amylase family glycosyl hydrolase</fullName>
    </submittedName>
</protein>
<comment type="similarity">
    <text evidence="1">Belongs to the glycosyl hydrolase 13 family.</text>
</comment>
<evidence type="ECO:0000256" key="1">
    <source>
        <dbReference type="ARBA" id="ARBA00008061"/>
    </source>
</evidence>
<gene>
    <name evidence="3" type="ORF">ACFQBQ_08615</name>
</gene>
<evidence type="ECO:0000313" key="4">
    <source>
        <dbReference type="Proteomes" id="UP001596391"/>
    </source>
</evidence>
<evidence type="ECO:0000313" key="3">
    <source>
        <dbReference type="EMBL" id="MFC6645642.1"/>
    </source>
</evidence>
<dbReference type="GO" id="GO:0016787">
    <property type="term" value="F:hydrolase activity"/>
    <property type="evidence" value="ECO:0007669"/>
    <property type="project" value="UniProtKB-KW"/>
</dbReference>
<dbReference type="CDD" id="cd11331">
    <property type="entry name" value="AmyAc_OligoGlu_like"/>
    <property type="match status" value="1"/>
</dbReference>
<accession>A0ABW1Z863</accession>
<dbReference type="EMBL" id="JBHSWI010000001">
    <property type="protein sequence ID" value="MFC6645642.1"/>
    <property type="molecule type" value="Genomic_DNA"/>
</dbReference>
<proteinExistence type="inferred from homology"/>
<evidence type="ECO:0000259" key="2">
    <source>
        <dbReference type="SMART" id="SM00642"/>
    </source>
</evidence>